<keyword evidence="3" id="KW-0378">Hydrolase</keyword>
<evidence type="ECO:0000259" key="2">
    <source>
        <dbReference type="Pfam" id="PF01425"/>
    </source>
</evidence>
<organism evidence="3 4">
    <name type="scientific">Ferrovibrio xuzhouensis</name>
    <dbReference type="NCBI Taxonomy" id="1576914"/>
    <lineage>
        <taxon>Bacteria</taxon>
        <taxon>Pseudomonadati</taxon>
        <taxon>Pseudomonadota</taxon>
        <taxon>Alphaproteobacteria</taxon>
        <taxon>Rhodospirillales</taxon>
        <taxon>Rhodospirillaceae</taxon>
        <taxon>Ferrovibrio</taxon>
    </lineage>
</organism>
<dbReference type="RefSeq" id="WP_379729184.1">
    <property type="nucleotide sequence ID" value="NZ_JBHRYJ010000005.1"/>
</dbReference>
<name>A0ABV7VJD0_9PROT</name>
<evidence type="ECO:0000256" key="1">
    <source>
        <dbReference type="ARBA" id="ARBA00009199"/>
    </source>
</evidence>
<dbReference type="InterPro" id="IPR020556">
    <property type="entry name" value="Amidase_CS"/>
</dbReference>
<keyword evidence="4" id="KW-1185">Reference proteome</keyword>
<dbReference type="EMBL" id="JBHRYJ010000005">
    <property type="protein sequence ID" value="MFC3677615.1"/>
    <property type="molecule type" value="Genomic_DNA"/>
</dbReference>
<sequence length="466" mass="49071">MSDDLCFSTASDLVEAYSTGGLSPVEVTQALLKRIAAVNPKLNAYCLVDEESALKDARASEARWQAGKPLGPVDGVPASIKDILLTKGWPTLRGSKTTNPDQPWDEDAPVTARLREAGCVILGKTTSPEMGWKGVTDSPLTGITRNPWNTDTTPGGSSGGASAQVAAGLGQFAVGTDGGGSIRIPAGFTGIAGLKPSFGRVPAAPLSPFGTVAHLGPMTRTVRDAALMLREMAKPDARDWFALPYADTDYAAGLAAGVKGVKIAYSPTLGYARVDPEIAAAVDAAAKQMAALGAIVEQVDPGFSDPVDAFHTHWFAGAYNALMALPAEKFKLLDPGLVKTFERGAAITLKQYLEAANARGALGVRMKTFHEKYDLLLTPSLAVLPFTAGKLVPDGMGDAYWTAWTPFSYPFNLTQQPAMSVNCGFSASGLPIGLQLVGPMHRDDLVLRAAAAYEAATDWHKRRPAI</sequence>
<dbReference type="Gene3D" id="3.90.1300.10">
    <property type="entry name" value="Amidase signature (AS) domain"/>
    <property type="match status" value="1"/>
</dbReference>
<dbReference type="InterPro" id="IPR000120">
    <property type="entry name" value="Amidase"/>
</dbReference>
<dbReference type="Pfam" id="PF01425">
    <property type="entry name" value="Amidase"/>
    <property type="match status" value="1"/>
</dbReference>
<evidence type="ECO:0000313" key="3">
    <source>
        <dbReference type="EMBL" id="MFC3677615.1"/>
    </source>
</evidence>
<dbReference type="Proteomes" id="UP001595711">
    <property type="component" value="Unassembled WGS sequence"/>
</dbReference>
<feature type="domain" description="Amidase" evidence="2">
    <location>
        <begin position="26"/>
        <end position="447"/>
    </location>
</feature>
<evidence type="ECO:0000313" key="4">
    <source>
        <dbReference type="Proteomes" id="UP001595711"/>
    </source>
</evidence>
<dbReference type="SUPFAM" id="SSF75304">
    <property type="entry name" value="Amidase signature (AS) enzymes"/>
    <property type="match status" value="1"/>
</dbReference>
<dbReference type="InterPro" id="IPR036928">
    <property type="entry name" value="AS_sf"/>
</dbReference>
<dbReference type="PANTHER" id="PTHR11895">
    <property type="entry name" value="TRANSAMIDASE"/>
    <property type="match status" value="1"/>
</dbReference>
<accession>A0ABV7VJD0</accession>
<comment type="similarity">
    <text evidence="1">Belongs to the amidase family.</text>
</comment>
<comment type="caution">
    <text evidence="3">The sequence shown here is derived from an EMBL/GenBank/DDBJ whole genome shotgun (WGS) entry which is preliminary data.</text>
</comment>
<dbReference type="NCBIfam" id="NF004815">
    <property type="entry name" value="PRK06169.1"/>
    <property type="match status" value="1"/>
</dbReference>
<dbReference type="GO" id="GO:0004040">
    <property type="term" value="F:amidase activity"/>
    <property type="evidence" value="ECO:0007669"/>
    <property type="project" value="UniProtKB-EC"/>
</dbReference>
<protein>
    <submittedName>
        <fullName evidence="3">Amidase</fullName>
        <ecNumber evidence="3">3.5.1.4</ecNumber>
    </submittedName>
</protein>
<proteinExistence type="inferred from homology"/>
<dbReference type="PANTHER" id="PTHR11895:SF7">
    <property type="entry name" value="GLUTAMYL-TRNA(GLN) AMIDOTRANSFERASE SUBUNIT A, MITOCHONDRIAL"/>
    <property type="match status" value="1"/>
</dbReference>
<reference evidence="4" key="1">
    <citation type="journal article" date="2019" name="Int. J. Syst. Evol. Microbiol.">
        <title>The Global Catalogue of Microorganisms (GCM) 10K type strain sequencing project: providing services to taxonomists for standard genome sequencing and annotation.</title>
        <authorList>
            <consortium name="The Broad Institute Genomics Platform"/>
            <consortium name="The Broad Institute Genome Sequencing Center for Infectious Disease"/>
            <person name="Wu L."/>
            <person name="Ma J."/>
        </authorList>
    </citation>
    <scope>NUCLEOTIDE SEQUENCE [LARGE SCALE GENOMIC DNA]</scope>
    <source>
        <strain evidence="4">KCTC 42182</strain>
    </source>
</reference>
<dbReference type="EC" id="3.5.1.4" evidence="3"/>
<dbReference type="PROSITE" id="PS00571">
    <property type="entry name" value="AMIDASES"/>
    <property type="match status" value="1"/>
</dbReference>
<gene>
    <name evidence="3" type="ORF">ACFOOQ_18830</name>
</gene>
<dbReference type="InterPro" id="IPR023631">
    <property type="entry name" value="Amidase_dom"/>
</dbReference>